<dbReference type="PANTHER" id="PTHR43122:SF1">
    <property type="entry name" value="IRON-SULFUR-BINDING PROTEIN"/>
    <property type="match status" value="1"/>
</dbReference>
<dbReference type="NCBIfam" id="NF038196">
    <property type="entry name" value="ferrodoxin_EFR1"/>
    <property type="match status" value="1"/>
</dbReference>
<dbReference type="InterPro" id="IPR008254">
    <property type="entry name" value="Flavodoxin/NO_synth"/>
</dbReference>
<accession>A0A923NIJ8</accession>
<reference evidence="6" key="1">
    <citation type="submission" date="2020-08" db="EMBL/GenBank/DDBJ databases">
        <title>Genome public.</title>
        <authorList>
            <person name="Liu C."/>
            <person name="Sun Q."/>
        </authorList>
    </citation>
    <scope>NUCLEOTIDE SEQUENCE</scope>
    <source>
        <strain evidence="6">BX12</strain>
    </source>
</reference>
<evidence type="ECO:0000259" key="4">
    <source>
        <dbReference type="PROSITE" id="PS50902"/>
    </source>
</evidence>
<evidence type="ECO:0000256" key="1">
    <source>
        <dbReference type="ARBA" id="ARBA00022723"/>
    </source>
</evidence>
<dbReference type="GO" id="GO:0016651">
    <property type="term" value="F:oxidoreductase activity, acting on NAD(P)H"/>
    <property type="evidence" value="ECO:0007669"/>
    <property type="project" value="UniProtKB-ARBA"/>
</dbReference>
<keyword evidence="2" id="KW-0408">Iron</keyword>
<dbReference type="SUPFAM" id="SSF52218">
    <property type="entry name" value="Flavoproteins"/>
    <property type="match status" value="1"/>
</dbReference>
<dbReference type="InterPro" id="IPR017900">
    <property type="entry name" value="4Fe4S_Fe_S_CS"/>
</dbReference>
<dbReference type="GO" id="GO:0051536">
    <property type="term" value="F:iron-sulfur cluster binding"/>
    <property type="evidence" value="ECO:0007669"/>
    <property type="project" value="UniProtKB-KW"/>
</dbReference>
<feature type="domain" description="4Fe-4S ferredoxin-type" evidence="5">
    <location>
        <begin position="194"/>
        <end position="223"/>
    </location>
</feature>
<organism evidence="6 7">
    <name type="scientific">Zhenpiania hominis</name>
    <dbReference type="NCBI Taxonomy" id="2763644"/>
    <lineage>
        <taxon>Bacteria</taxon>
        <taxon>Bacillati</taxon>
        <taxon>Bacillota</taxon>
        <taxon>Clostridia</taxon>
        <taxon>Peptostreptococcales</taxon>
        <taxon>Anaerovoracaceae</taxon>
        <taxon>Zhenpiania</taxon>
    </lineage>
</organism>
<feature type="domain" description="Flavodoxin-like" evidence="4">
    <location>
        <begin position="6"/>
        <end position="155"/>
    </location>
</feature>
<dbReference type="AlphaFoldDB" id="A0A923NIJ8"/>
<keyword evidence="1" id="KW-0479">Metal-binding</keyword>
<dbReference type="GO" id="GO:0010181">
    <property type="term" value="F:FMN binding"/>
    <property type="evidence" value="ECO:0007669"/>
    <property type="project" value="InterPro"/>
</dbReference>
<name>A0A923NIJ8_9FIRM</name>
<evidence type="ECO:0000256" key="2">
    <source>
        <dbReference type="ARBA" id="ARBA00023004"/>
    </source>
</evidence>
<dbReference type="Pfam" id="PF12800">
    <property type="entry name" value="Fer4_4"/>
    <property type="match status" value="1"/>
</dbReference>
<dbReference type="Gene3D" id="3.40.50.360">
    <property type="match status" value="1"/>
</dbReference>
<protein>
    <submittedName>
        <fullName evidence="6">4Fe-4S binding protein</fullName>
    </submittedName>
</protein>
<keyword evidence="3" id="KW-0411">Iron-sulfur</keyword>
<dbReference type="InterPro" id="IPR017896">
    <property type="entry name" value="4Fe4S_Fe-S-bd"/>
</dbReference>
<dbReference type="Pfam" id="PF00037">
    <property type="entry name" value="Fer4"/>
    <property type="match status" value="1"/>
</dbReference>
<keyword evidence="7" id="KW-1185">Reference proteome</keyword>
<dbReference type="RefSeq" id="WP_187301894.1">
    <property type="nucleotide sequence ID" value="NZ_CBCTON010000002.1"/>
</dbReference>
<sequence length="273" mass="29812">MKIKNIYAVYFSPTGNTKKIACFMAEKMAEQLNCPHKEISFTLPEERNQTYTFGPDDFVVIASPTYAGKLPNKILPDFKEKLKGDGSPAAALVTFGNRSFDNSLAELCAVLEASGFQTVAGGAFACRHAFTDKLAPGRPDEADLKELAILAERTADKLRNTDGIFSPVNVDGDADAPYYVPKGMDGQPAKFLKAVPKTHEELCIRCGACARLCPMGSIDPEEPGNVTGICIKCQSCIRGCPQQAKYFDDPAFLSHVAMLEENFAEPKKNHKYL</sequence>
<dbReference type="PANTHER" id="PTHR43122">
    <property type="entry name" value="FERREDOXIN SUBUNIT OF PYRUVATE:FLAVODOXIN OXIDOREDUCTASE-RELATED"/>
    <property type="match status" value="1"/>
</dbReference>
<gene>
    <name evidence="6" type="ORF">H9L42_02740</name>
</gene>
<dbReference type="InterPro" id="IPR047964">
    <property type="entry name" value="EFR1-like"/>
</dbReference>
<evidence type="ECO:0000259" key="5">
    <source>
        <dbReference type="PROSITE" id="PS51379"/>
    </source>
</evidence>
<dbReference type="PROSITE" id="PS51379">
    <property type="entry name" value="4FE4S_FER_2"/>
    <property type="match status" value="2"/>
</dbReference>
<feature type="domain" description="4Fe-4S ferredoxin-type" evidence="5">
    <location>
        <begin position="230"/>
        <end position="250"/>
    </location>
</feature>
<dbReference type="PROSITE" id="PS00198">
    <property type="entry name" value="4FE4S_FER_1"/>
    <property type="match status" value="2"/>
</dbReference>
<evidence type="ECO:0000313" key="6">
    <source>
        <dbReference type="EMBL" id="MBC6678742.1"/>
    </source>
</evidence>
<dbReference type="InterPro" id="IPR029039">
    <property type="entry name" value="Flavoprotein-like_sf"/>
</dbReference>
<dbReference type="SUPFAM" id="SSF54862">
    <property type="entry name" value="4Fe-4S ferredoxins"/>
    <property type="match status" value="1"/>
</dbReference>
<dbReference type="GO" id="GO:0046872">
    <property type="term" value="F:metal ion binding"/>
    <property type="evidence" value="ECO:0007669"/>
    <property type="project" value="UniProtKB-KW"/>
</dbReference>
<comment type="caution">
    <text evidence="6">The sequence shown here is derived from an EMBL/GenBank/DDBJ whole genome shotgun (WGS) entry which is preliminary data.</text>
</comment>
<dbReference type="Proteomes" id="UP000602647">
    <property type="component" value="Unassembled WGS sequence"/>
</dbReference>
<dbReference type="PROSITE" id="PS50902">
    <property type="entry name" value="FLAVODOXIN_LIKE"/>
    <property type="match status" value="1"/>
</dbReference>
<proteinExistence type="predicted"/>
<dbReference type="EMBL" id="JACRYT010000001">
    <property type="protein sequence ID" value="MBC6678742.1"/>
    <property type="molecule type" value="Genomic_DNA"/>
</dbReference>
<dbReference type="Gene3D" id="3.30.70.20">
    <property type="match status" value="1"/>
</dbReference>
<evidence type="ECO:0000256" key="3">
    <source>
        <dbReference type="ARBA" id="ARBA00023014"/>
    </source>
</evidence>
<evidence type="ECO:0000313" key="7">
    <source>
        <dbReference type="Proteomes" id="UP000602647"/>
    </source>
</evidence>